<dbReference type="InterPro" id="IPR036390">
    <property type="entry name" value="WH_DNA-bd_sf"/>
</dbReference>
<feature type="region of interest" description="Disordered" evidence="4">
    <location>
        <begin position="694"/>
        <end position="713"/>
    </location>
</feature>
<evidence type="ECO:0000256" key="3">
    <source>
        <dbReference type="SAM" id="Coils"/>
    </source>
</evidence>
<organism evidence="6 7">
    <name type="scientific">Caenorhabditis bovis</name>
    <dbReference type="NCBI Taxonomy" id="2654633"/>
    <lineage>
        <taxon>Eukaryota</taxon>
        <taxon>Metazoa</taxon>
        <taxon>Ecdysozoa</taxon>
        <taxon>Nematoda</taxon>
        <taxon>Chromadorea</taxon>
        <taxon>Rhabditida</taxon>
        <taxon>Rhabditina</taxon>
        <taxon>Rhabditomorpha</taxon>
        <taxon>Rhabditoidea</taxon>
        <taxon>Rhabditidae</taxon>
        <taxon>Peloderinae</taxon>
        <taxon>Caenorhabditis</taxon>
    </lineage>
</organism>
<evidence type="ECO:0000256" key="2">
    <source>
        <dbReference type="ARBA" id="ARBA00023306"/>
    </source>
</evidence>
<dbReference type="PANTHER" id="PTHR28637:SF1">
    <property type="entry name" value="DNA REPLICATION FACTOR CDT1"/>
    <property type="match status" value="1"/>
</dbReference>
<dbReference type="Proteomes" id="UP000494206">
    <property type="component" value="Unassembled WGS sequence"/>
</dbReference>
<dbReference type="SMART" id="SM01075">
    <property type="entry name" value="CDT1"/>
    <property type="match status" value="1"/>
</dbReference>
<dbReference type="GO" id="GO:0000076">
    <property type="term" value="P:DNA replication checkpoint signaling"/>
    <property type="evidence" value="ECO:0007669"/>
    <property type="project" value="TreeGrafter"/>
</dbReference>
<evidence type="ECO:0000256" key="1">
    <source>
        <dbReference type="ARBA" id="ARBA00008356"/>
    </source>
</evidence>
<dbReference type="Pfam" id="PF08839">
    <property type="entry name" value="CDT1"/>
    <property type="match status" value="1"/>
</dbReference>
<evidence type="ECO:0000313" key="7">
    <source>
        <dbReference type="Proteomes" id="UP000494206"/>
    </source>
</evidence>
<dbReference type="GO" id="GO:0071163">
    <property type="term" value="P:DNA replication preinitiation complex assembly"/>
    <property type="evidence" value="ECO:0007669"/>
    <property type="project" value="InterPro"/>
</dbReference>
<dbReference type="InterPro" id="IPR032054">
    <property type="entry name" value="Cdt1_C"/>
</dbReference>
<dbReference type="EMBL" id="CADEPM010000006">
    <property type="protein sequence ID" value="CAB3407491.1"/>
    <property type="molecule type" value="Genomic_DNA"/>
</dbReference>
<dbReference type="GO" id="GO:0005634">
    <property type="term" value="C:nucleus"/>
    <property type="evidence" value="ECO:0007669"/>
    <property type="project" value="TreeGrafter"/>
</dbReference>
<sequence length="713" mass="80327">MSTRSTRSKTNEAAQTLVKDYFKETRKGRTRSEKKVIEEPPVKQETRQTRSKKVVKVEEAPQTEVEAQPTRIEAPPAPLFEKKTRSRTRTPSRQLPAELTGTPPKKQRDDETPAIAASSKSAIDELIEAAAPTTTAKKPTKIRTVADLQARLAEKGATTRAIHAQNLKHKAKRVDEHAELLKSPTKNAAVGETSAVSPAKRRLAPVPDYIMPGYQAQKSAEKMRDELDVEHENEIQRRAADILKVSRLSDEVKESLKSGIELPRSYEHIYSAFQHVDRIVSIITNQNRTCVANELFKNVKNTMQKDFSTRHLSQLLHVYPQSYNVEMRQQWKAFGGAQTGKYELTVMPNLVDDLKGFVKDESPATATDLPLVRSGKLMASPMKSPRKGGPAQPALRRPEIDVRTRLDAARMRDRAHVFKHKLIEIVKTHYEAFLEKQGLKLSSTHKRLHPLFRVEEHCPPLEQKALPEPPIVKNNRHIGMREYVEENSADVEIQLPSMVQKAIDGLKSPMKKVDGGSSIPLSPKKFAELKNEQKSKGAMTLLERIRAKEACRKAAENCVDEKVKLRKSRLTMLDTRYLRTICSLFASKKARSMEMDVVAEKLVFSAQIPTSKPEVIAHLEFLCQIAPNYAIEANVMGKRYFQLIDNNYEELSEIVREQLASAEKAANEQRARIEEAQKAALSMASDSMSAKFASRPFSPQLNKSKATRALKFA</sequence>
<proteinExistence type="inferred from homology"/>
<keyword evidence="2" id="KW-0131">Cell cycle</keyword>
<dbReference type="GO" id="GO:0003677">
    <property type="term" value="F:DNA binding"/>
    <property type="evidence" value="ECO:0007669"/>
    <property type="project" value="InterPro"/>
</dbReference>
<dbReference type="GO" id="GO:0000278">
    <property type="term" value="P:mitotic cell cycle"/>
    <property type="evidence" value="ECO:0007669"/>
    <property type="project" value="TreeGrafter"/>
</dbReference>
<dbReference type="GO" id="GO:0070182">
    <property type="term" value="F:DNA polymerase binding"/>
    <property type="evidence" value="ECO:0007669"/>
    <property type="project" value="TreeGrafter"/>
</dbReference>
<dbReference type="InterPro" id="IPR038090">
    <property type="entry name" value="Cdt1_C_WH_dom_sf"/>
</dbReference>
<name>A0A8S1F4M9_9PELO</name>
<keyword evidence="3" id="KW-0175">Coiled coil</keyword>
<dbReference type="InterPro" id="IPR045173">
    <property type="entry name" value="Cdt1"/>
</dbReference>
<feature type="region of interest" description="Disordered" evidence="4">
    <location>
        <begin position="1"/>
        <end position="116"/>
    </location>
</feature>
<feature type="region of interest" description="Disordered" evidence="4">
    <location>
        <begin position="379"/>
        <end position="398"/>
    </location>
</feature>
<feature type="domain" description="CDT1 Geminin-binding" evidence="5">
    <location>
        <begin position="262"/>
        <end position="468"/>
    </location>
</feature>
<dbReference type="AlphaFoldDB" id="A0A8S1F4M9"/>
<evidence type="ECO:0000313" key="6">
    <source>
        <dbReference type="EMBL" id="CAB3407491.1"/>
    </source>
</evidence>
<keyword evidence="7" id="KW-1185">Reference proteome</keyword>
<accession>A0A8S1F4M9</accession>
<dbReference type="OrthoDB" id="5915520at2759"/>
<dbReference type="PANTHER" id="PTHR28637">
    <property type="entry name" value="DNA REPLICATION FACTOR CDT1"/>
    <property type="match status" value="1"/>
</dbReference>
<feature type="compositionally biased region" description="Basic and acidic residues" evidence="4">
    <location>
        <begin position="20"/>
        <end position="48"/>
    </location>
</feature>
<protein>
    <recommendedName>
        <fullName evidence="5">CDT1 Geminin-binding domain-containing protein</fullName>
    </recommendedName>
</protein>
<comment type="similarity">
    <text evidence="1">Belongs to the Cdt1 family.</text>
</comment>
<evidence type="ECO:0000256" key="4">
    <source>
        <dbReference type="SAM" id="MobiDB-lite"/>
    </source>
</evidence>
<dbReference type="GO" id="GO:0030174">
    <property type="term" value="P:regulation of DNA-templated DNA replication initiation"/>
    <property type="evidence" value="ECO:0007669"/>
    <property type="project" value="InterPro"/>
</dbReference>
<dbReference type="InterPro" id="IPR014939">
    <property type="entry name" value="CDT1_Gemini-bd-like"/>
</dbReference>
<reference evidence="6 7" key="1">
    <citation type="submission" date="2020-04" db="EMBL/GenBank/DDBJ databases">
        <authorList>
            <person name="Laetsch R D."/>
            <person name="Stevens L."/>
            <person name="Kumar S."/>
            <person name="Blaxter L. M."/>
        </authorList>
    </citation>
    <scope>NUCLEOTIDE SEQUENCE [LARGE SCALE GENOMIC DNA]</scope>
</reference>
<comment type="caution">
    <text evidence="6">The sequence shown here is derived from an EMBL/GenBank/DDBJ whole genome shotgun (WGS) entry which is preliminary data.</text>
</comment>
<evidence type="ECO:0000259" key="5">
    <source>
        <dbReference type="SMART" id="SM01075"/>
    </source>
</evidence>
<dbReference type="Gene3D" id="1.10.10.1420">
    <property type="entry name" value="DNA replication factor Cdt1, C-terminal WH domain"/>
    <property type="match status" value="1"/>
</dbReference>
<dbReference type="SUPFAM" id="SSF46785">
    <property type="entry name" value="Winged helix' DNA-binding domain"/>
    <property type="match status" value="1"/>
</dbReference>
<feature type="coiled-coil region" evidence="3">
    <location>
        <begin position="648"/>
        <end position="679"/>
    </location>
</feature>
<dbReference type="Pfam" id="PF16679">
    <property type="entry name" value="CDT1_C"/>
    <property type="match status" value="1"/>
</dbReference>
<gene>
    <name evidence="6" type="ORF">CBOVIS_LOCUS9414</name>
</gene>